<keyword evidence="7" id="KW-1185">Reference proteome</keyword>
<accession>A0A8K0AHC4</accession>
<dbReference type="PANTHER" id="PTHR16100">
    <property type="entry name" value="PHOSPHOINOSITIDE-INTERACTING PROTEIN FAMILY MEMBER"/>
    <property type="match status" value="1"/>
</dbReference>
<evidence type="ECO:0000256" key="1">
    <source>
        <dbReference type="ARBA" id="ARBA00004141"/>
    </source>
</evidence>
<dbReference type="OMA" id="NQQQTGC"/>
<sequence length="151" mass="16135">MHGTWAGTGNGGGGGGGGGGLRGFAKLTNRPPPNQQQTGCRDPCAEIPLCRAIVTLILGGLLLIAGIVITALHYSGQLQDEDTGTVGPVLLCLGFVFCLLGIVWIPILRRKEARRQGTDFYEAQAERVRLEAARQKELAETERLHGRHPIV</sequence>
<evidence type="ECO:0000256" key="2">
    <source>
        <dbReference type="ARBA" id="ARBA00022692"/>
    </source>
</evidence>
<dbReference type="AlphaFoldDB" id="A0A8K0AHC4"/>
<evidence type="ECO:0000313" key="6">
    <source>
        <dbReference type="EMBL" id="CAH1273916.1"/>
    </source>
</evidence>
<dbReference type="EMBL" id="OV696694">
    <property type="protein sequence ID" value="CAH1273916.1"/>
    <property type="molecule type" value="Genomic_DNA"/>
</dbReference>
<evidence type="ECO:0000256" key="4">
    <source>
        <dbReference type="ARBA" id="ARBA00023136"/>
    </source>
</evidence>
<feature type="transmembrane region" description="Helical" evidence="5">
    <location>
        <begin position="86"/>
        <end position="107"/>
    </location>
</feature>
<reference evidence="6" key="1">
    <citation type="submission" date="2022-01" db="EMBL/GenBank/DDBJ databases">
        <authorList>
            <person name="Braso-Vives M."/>
        </authorList>
    </citation>
    <scope>NUCLEOTIDE SEQUENCE</scope>
</reference>
<keyword evidence="3 5" id="KW-1133">Transmembrane helix</keyword>
<proteinExistence type="predicted"/>
<dbReference type="InterPro" id="IPR028068">
    <property type="entry name" value="PIRT"/>
</dbReference>
<dbReference type="GO" id="GO:0016020">
    <property type="term" value="C:membrane"/>
    <property type="evidence" value="ECO:0007669"/>
    <property type="project" value="UniProtKB-SubCell"/>
</dbReference>
<dbReference type="Pfam" id="PF15099">
    <property type="entry name" value="PIRT"/>
    <property type="match status" value="1"/>
</dbReference>
<feature type="transmembrane region" description="Helical" evidence="5">
    <location>
        <begin position="53"/>
        <end position="74"/>
    </location>
</feature>
<dbReference type="OrthoDB" id="10051580at2759"/>
<dbReference type="Proteomes" id="UP000838412">
    <property type="component" value="Chromosome 9"/>
</dbReference>
<name>A0A8K0AHC4_BRALA</name>
<protein>
    <submittedName>
        <fullName evidence="6">PIRT protein</fullName>
    </submittedName>
</protein>
<keyword evidence="4 5" id="KW-0472">Membrane</keyword>
<evidence type="ECO:0000256" key="5">
    <source>
        <dbReference type="SAM" id="Phobius"/>
    </source>
</evidence>
<comment type="subcellular location">
    <subcellularLocation>
        <location evidence="1">Membrane</location>
        <topology evidence="1">Multi-pass membrane protein</topology>
    </subcellularLocation>
</comment>
<organism evidence="6 7">
    <name type="scientific">Branchiostoma lanceolatum</name>
    <name type="common">Common lancelet</name>
    <name type="synonym">Amphioxus lanceolatum</name>
    <dbReference type="NCBI Taxonomy" id="7740"/>
    <lineage>
        <taxon>Eukaryota</taxon>
        <taxon>Metazoa</taxon>
        <taxon>Chordata</taxon>
        <taxon>Cephalochordata</taxon>
        <taxon>Leptocardii</taxon>
        <taxon>Amphioxiformes</taxon>
        <taxon>Branchiostomatidae</taxon>
        <taxon>Branchiostoma</taxon>
    </lineage>
</organism>
<dbReference type="PANTHER" id="PTHR16100:SF3">
    <property type="match status" value="1"/>
</dbReference>
<gene>
    <name evidence="6" type="primary">PIRT</name>
    <name evidence="6" type="ORF">BLAG_LOCUS25108</name>
</gene>
<keyword evidence="2 5" id="KW-0812">Transmembrane</keyword>
<evidence type="ECO:0000313" key="7">
    <source>
        <dbReference type="Proteomes" id="UP000838412"/>
    </source>
</evidence>
<evidence type="ECO:0000256" key="3">
    <source>
        <dbReference type="ARBA" id="ARBA00022989"/>
    </source>
</evidence>